<keyword evidence="2" id="KW-1185">Reference proteome</keyword>
<accession>A0ABD2YR76</accession>
<dbReference type="EMBL" id="JBJUIK010000012">
    <property type="protein sequence ID" value="KAL3508635.1"/>
    <property type="molecule type" value="Genomic_DNA"/>
</dbReference>
<name>A0ABD2YR76_9GENT</name>
<protein>
    <submittedName>
        <fullName evidence="1">Uncharacterized protein</fullName>
    </submittedName>
</protein>
<sequence length="98" mass="11443">MESIIPDVEVTITIETLSVLPKVTRYNGLKVASPRSSRLLQKGLHHLEMLAVNHDKLRRRHAKKEILKRALTPPVRRPTLRWLDFRPTPSRLRNMSME</sequence>
<proteinExistence type="predicted"/>
<reference evidence="1 2" key="1">
    <citation type="submission" date="2024-11" db="EMBL/GenBank/DDBJ databases">
        <title>A near-complete genome assembly of Cinchona calisaya.</title>
        <authorList>
            <person name="Lian D.C."/>
            <person name="Zhao X.W."/>
            <person name="Wei L."/>
        </authorList>
    </citation>
    <scope>NUCLEOTIDE SEQUENCE [LARGE SCALE GENOMIC DNA]</scope>
    <source>
        <tissue evidence="1">Nenye</tissue>
    </source>
</reference>
<evidence type="ECO:0000313" key="1">
    <source>
        <dbReference type="EMBL" id="KAL3508635.1"/>
    </source>
</evidence>
<evidence type="ECO:0000313" key="2">
    <source>
        <dbReference type="Proteomes" id="UP001630127"/>
    </source>
</evidence>
<comment type="caution">
    <text evidence="1">The sequence shown here is derived from an EMBL/GenBank/DDBJ whole genome shotgun (WGS) entry which is preliminary data.</text>
</comment>
<organism evidence="1 2">
    <name type="scientific">Cinchona calisaya</name>
    <dbReference type="NCBI Taxonomy" id="153742"/>
    <lineage>
        <taxon>Eukaryota</taxon>
        <taxon>Viridiplantae</taxon>
        <taxon>Streptophyta</taxon>
        <taxon>Embryophyta</taxon>
        <taxon>Tracheophyta</taxon>
        <taxon>Spermatophyta</taxon>
        <taxon>Magnoliopsida</taxon>
        <taxon>eudicotyledons</taxon>
        <taxon>Gunneridae</taxon>
        <taxon>Pentapetalae</taxon>
        <taxon>asterids</taxon>
        <taxon>lamiids</taxon>
        <taxon>Gentianales</taxon>
        <taxon>Rubiaceae</taxon>
        <taxon>Cinchonoideae</taxon>
        <taxon>Cinchoneae</taxon>
        <taxon>Cinchona</taxon>
    </lineage>
</organism>
<dbReference type="AlphaFoldDB" id="A0ABD2YR76"/>
<dbReference type="Proteomes" id="UP001630127">
    <property type="component" value="Unassembled WGS sequence"/>
</dbReference>
<gene>
    <name evidence="1" type="ORF">ACH5RR_028036</name>
</gene>